<dbReference type="Proteomes" id="UP000218083">
    <property type="component" value="Unassembled WGS sequence"/>
</dbReference>
<feature type="compositionally biased region" description="Basic and acidic residues" evidence="1">
    <location>
        <begin position="39"/>
        <end position="48"/>
    </location>
</feature>
<keyword evidence="3" id="KW-1185">Reference proteome</keyword>
<dbReference type="PROSITE" id="PS51257">
    <property type="entry name" value="PROKAR_LIPOPROTEIN"/>
    <property type="match status" value="1"/>
</dbReference>
<organism evidence="2 3">
    <name type="scientific">Halorubrum salipaludis</name>
    <dbReference type="NCBI Taxonomy" id="2032630"/>
    <lineage>
        <taxon>Archaea</taxon>
        <taxon>Methanobacteriati</taxon>
        <taxon>Methanobacteriota</taxon>
        <taxon>Stenosarchaea group</taxon>
        <taxon>Halobacteria</taxon>
        <taxon>Halobacteriales</taxon>
        <taxon>Haloferacaceae</taxon>
        <taxon>Halorubrum</taxon>
    </lineage>
</organism>
<evidence type="ECO:0000313" key="3">
    <source>
        <dbReference type="Proteomes" id="UP000218083"/>
    </source>
</evidence>
<dbReference type="RefSeq" id="WP_095635477.1">
    <property type="nucleotide sequence ID" value="NZ_NSKC01000001.1"/>
</dbReference>
<dbReference type="AlphaFoldDB" id="A0A2A2FIP9"/>
<evidence type="ECO:0000256" key="1">
    <source>
        <dbReference type="SAM" id="MobiDB-lite"/>
    </source>
</evidence>
<reference evidence="2 3" key="1">
    <citation type="submission" date="2017-08" db="EMBL/GenBank/DDBJ databases">
        <title>The strain WRN001 was isolated from Binhai saline alkaline soil, Tianjin, China.</title>
        <authorList>
            <person name="Liu D."/>
            <person name="Zhang G."/>
        </authorList>
    </citation>
    <scope>NUCLEOTIDE SEQUENCE [LARGE SCALE GENOMIC DNA]</scope>
    <source>
        <strain evidence="2 3">WN019</strain>
    </source>
</reference>
<evidence type="ECO:0000313" key="2">
    <source>
        <dbReference type="EMBL" id="PAU85361.1"/>
    </source>
</evidence>
<sequence length="161" mass="16308">MNRRTLLGGVGVAFASSLGGCLDGSVGDGDGSGGGTGGDGDRPTELRDATFTTGIEGAPAADEPPRIAFDEAASRVTVEGTISYSSSSCGEVALDRATYDAAESAASVRVVGRRDAEAGEECTDDIAADSYRVELTFDGGVPETVEAVEDGEFDEFVVTAP</sequence>
<dbReference type="OrthoDB" id="326849at2157"/>
<protein>
    <recommendedName>
        <fullName evidence="4">Lipoprotein</fullName>
    </recommendedName>
</protein>
<gene>
    <name evidence="2" type="ORF">CK500_01440</name>
</gene>
<comment type="caution">
    <text evidence="2">The sequence shown here is derived from an EMBL/GenBank/DDBJ whole genome shotgun (WGS) entry which is preliminary data.</text>
</comment>
<dbReference type="EMBL" id="NSKC01000001">
    <property type="protein sequence ID" value="PAU85361.1"/>
    <property type="molecule type" value="Genomic_DNA"/>
</dbReference>
<accession>A0A2A2FIP9</accession>
<evidence type="ECO:0008006" key="4">
    <source>
        <dbReference type="Google" id="ProtNLM"/>
    </source>
</evidence>
<feature type="region of interest" description="Disordered" evidence="1">
    <location>
        <begin position="25"/>
        <end position="62"/>
    </location>
</feature>
<proteinExistence type="predicted"/>
<feature type="compositionally biased region" description="Gly residues" evidence="1">
    <location>
        <begin position="26"/>
        <end position="38"/>
    </location>
</feature>
<name>A0A2A2FIP9_9EURY</name>